<dbReference type="AlphaFoldDB" id="A0AAQ3QNJ0"/>
<dbReference type="InterPro" id="IPR056440">
    <property type="entry name" value="Zn-ribbon_GIR1"/>
</dbReference>
<accession>A0AAQ3QNJ0</accession>
<dbReference type="PANTHER" id="PTHR33177">
    <property type="entry name" value="PUTATIVE-RELATED"/>
    <property type="match status" value="1"/>
</dbReference>
<name>A0AAQ3QNJ0_9LILI</name>
<proteinExistence type="predicted"/>
<feature type="region of interest" description="Disordered" evidence="1">
    <location>
        <begin position="134"/>
        <end position="182"/>
    </location>
</feature>
<dbReference type="Proteomes" id="UP001327560">
    <property type="component" value="Chromosome 8"/>
</dbReference>
<evidence type="ECO:0000256" key="1">
    <source>
        <dbReference type="SAM" id="MobiDB-lite"/>
    </source>
</evidence>
<organism evidence="3 4">
    <name type="scientific">Canna indica</name>
    <name type="common">Indian-shot</name>
    <dbReference type="NCBI Taxonomy" id="4628"/>
    <lineage>
        <taxon>Eukaryota</taxon>
        <taxon>Viridiplantae</taxon>
        <taxon>Streptophyta</taxon>
        <taxon>Embryophyta</taxon>
        <taxon>Tracheophyta</taxon>
        <taxon>Spermatophyta</taxon>
        <taxon>Magnoliopsida</taxon>
        <taxon>Liliopsida</taxon>
        <taxon>Zingiberales</taxon>
        <taxon>Cannaceae</taxon>
        <taxon>Canna</taxon>
    </lineage>
</organism>
<evidence type="ECO:0000313" key="4">
    <source>
        <dbReference type="Proteomes" id="UP001327560"/>
    </source>
</evidence>
<evidence type="ECO:0000313" key="3">
    <source>
        <dbReference type="EMBL" id="WOL17804.1"/>
    </source>
</evidence>
<dbReference type="InterPro" id="IPR055281">
    <property type="entry name" value="GIR1-2/SIED1"/>
</dbReference>
<evidence type="ECO:0000259" key="2">
    <source>
        <dbReference type="Pfam" id="PF24747"/>
    </source>
</evidence>
<reference evidence="3 4" key="1">
    <citation type="submission" date="2023-10" db="EMBL/GenBank/DDBJ databases">
        <title>Chromosome-scale genome assembly provides insights into flower coloration mechanisms of Canna indica.</title>
        <authorList>
            <person name="Li C."/>
        </authorList>
    </citation>
    <scope>NUCLEOTIDE SEQUENCE [LARGE SCALE GENOMIC DNA]</scope>
    <source>
        <tissue evidence="3">Flower</tissue>
    </source>
</reference>
<protein>
    <recommendedName>
        <fullName evidence="2">GIR1-like zinc ribbon domain-containing protein</fullName>
    </recommendedName>
</protein>
<keyword evidence="4" id="KW-1185">Reference proteome</keyword>
<sequence length="243" mass="25910">MPGERLMAAEVSSLTRMMRDYEEEGKGTKRELVTIDFLGGGHQALLGSPEVDLELQYAVGCERDLDLLSRRTYLRRRDHNPKPHHALDLTLTPPPLSPAALFLAMGAAAPPSAAMPTVYGQSVCTLEKVKSALERAEREDRSPAAARRPVVGSASSPASSITTSSSSKRPAADEDGPGTDSPRALKRAAITAAGCSACHLYVLVTAADPKCPRCEAHVPLNGEPVKRPEFDLNSAVGDDDDLN</sequence>
<feature type="compositionally biased region" description="Low complexity" evidence="1">
    <location>
        <begin position="153"/>
        <end position="167"/>
    </location>
</feature>
<feature type="domain" description="GIR1-like zinc ribbon" evidence="2">
    <location>
        <begin position="193"/>
        <end position="219"/>
    </location>
</feature>
<dbReference type="EMBL" id="CP136897">
    <property type="protein sequence ID" value="WOL17804.1"/>
    <property type="molecule type" value="Genomic_DNA"/>
</dbReference>
<feature type="region of interest" description="Disordered" evidence="1">
    <location>
        <begin position="218"/>
        <end position="243"/>
    </location>
</feature>
<dbReference type="PANTHER" id="PTHR33177:SF70">
    <property type="entry name" value="OS03G0660700 PROTEIN"/>
    <property type="match status" value="1"/>
</dbReference>
<dbReference type="Pfam" id="PF24747">
    <property type="entry name" value="Zn-ribbon_GIR1"/>
    <property type="match status" value="1"/>
</dbReference>
<gene>
    <name evidence="3" type="ORF">Cni_G26597</name>
</gene>